<reference evidence="2 3" key="1">
    <citation type="submission" date="2020-07" db="EMBL/GenBank/DDBJ databases">
        <title>Genomic Encyclopedia of Type Strains, Phase IV (KMG-V): Genome sequencing to study the core and pangenomes of soil and plant-associated prokaryotes.</title>
        <authorList>
            <person name="Whitman W."/>
        </authorList>
    </citation>
    <scope>NUCLEOTIDE SEQUENCE [LARGE SCALE GENOMIC DNA]</scope>
    <source>
        <strain evidence="2 3">M8UP22</strain>
    </source>
</reference>
<evidence type="ECO:0000259" key="1">
    <source>
        <dbReference type="Pfam" id="PF02771"/>
    </source>
</evidence>
<evidence type="ECO:0000313" key="2">
    <source>
        <dbReference type="EMBL" id="NYF92263.1"/>
    </source>
</evidence>
<dbReference type="GO" id="GO:0050660">
    <property type="term" value="F:flavin adenine dinucleotide binding"/>
    <property type="evidence" value="ECO:0007669"/>
    <property type="project" value="InterPro"/>
</dbReference>
<sequence length="54" mass="5908">MDEVQKIDSALVKKLFDQGLMGIEMPEEFGGVGASFFSSILTIQEISAVDLRSE</sequence>
<comment type="caution">
    <text evidence="2">The sequence shown here is derived from an EMBL/GenBank/DDBJ whole genome shotgun (WGS) entry which is preliminary data.</text>
</comment>
<dbReference type="InterPro" id="IPR013786">
    <property type="entry name" value="AcylCoA_DH/ox_N"/>
</dbReference>
<evidence type="ECO:0000313" key="3">
    <source>
        <dbReference type="Proteomes" id="UP000564385"/>
    </source>
</evidence>
<name>A0A852VHJ5_9BACT</name>
<organism evidence="2 3">
    <name type="scientific">Tunturiibacter lichenicola</name>
    <dbReference type="NCBI Taxonomy" id="2051959"/>
    <lineage>
        <taxon>Bacteria</taxon>
        <taxon>Pseudomonadati</taxon>
        <taxon>Acidobacteriota</taxon>
        <taxon>Terriglobia</taxon>
        <taxon>Terriglobales</taxon>
        <taxon>Acidobacteriaceae</taxon>
        <taxon>Tunturiibacter</taxon>
    </lineage>
</organism>
<feature type="domain" description="Acyl-CoA dehydrogenase/oxidase N-terminal" evidence="1">
    <location>
        <begin position="2"/>
        <end position="51"/>
    </location>
</feature>
<dbReference type="Proteomes" id="UP000564385">
    <property type="component" value="Unassembled WGS sequence"/>
</dbReference>
<dbReference type="Gene3D" id="1.10.540.10">
    <property type="entry name" value="Acyl-CoA dehydrogenase/oxidase, N-terminal domain"/>
    <property type="match status" value="1"/>
</dbReference>
<gene>
    <name evidence="2" type="ORF">HDF08_004386</name>
</gene>
<dbReference type="InterPro" id="IPR037069">
    <property type="entry name" value="AcylCoA_DH/ox_N_sf"/>
</dbReference>
<protein>
    <submittedName>
        <fullName evidence="2">Alkylation response protein AidB-like acyl-CoA dehydrogenase</fullName>
    </submittedName>
</protein>
<proteinExistence type="predicted"/>
<dbReference type="InterPro" id="IPR009100">
    <property type="entry name" value="AcylCoA_DH/oxidase_NM_dom_sf"/>
</dbReference>
<dbReference type="SUPFAM" id="SSF56645">
    <property type="entry name" value="Acyl-CoA dehydrogenase NM domain-like"/>
    <property type="match status" value="1"/>
</dbReference>
<dbReference type="AlphaFoldDB" id="A0A852VHJ5"/>
<dbReference type="EMBL" id="JACCCU010000004">
    <property type="protein sequence ID" value="NYF92263.1"/>
    <property type="molecule type" value="Genomic_DNA"/>
</dbReference>
<dbReference type="Pfam" id="PF02771">
    <property type="entry name" value="Acyl-CoA_dh_N"/>
    <property type="match status" value="1"/>
</dbReference>
<accession>A0A852VHJ5</accession>
<dbReference type="GO" id="GO:0016627">
    <property type="term" value="F:oxidoreductase activity, acting on the CH-CH group of donors"/>
    <property type="evidence" value="ECO:0007669"/>
    <property type="project" value="InterPro"/>
</dbReference>